<feature type="region of interest" description="Disordered" evidence="1">
    <location>
        <begin position="31"/>
        <end position="56"/>
    </location>
</feature>
<dbReference type="Proteomes" id="UP000887565">
    <property type="component" value="Unplaced"/>
</dbReference>
<protein>
    <submittedName>
        <fullName evidence="3">Uncharacterized protein</fullName>
    </submittedName>
</protein>
<evidence type="ECO:0000313" key="3">
    <source>
        <dbReference type="WBParaSite" id="nRc.2.0.1.t16496-RA"/>
    </source>
</evidence>
<accession>A0A915IRR0</accession>
<organism evidence="2 3">
    <name type="scientific">Romanomermis culicivorax</name>
    <name type="common">Nematode worm</name>
    <dbReference type="NCBI Taxonomy" id="13658"/>
    <lineage>
        <taxon>Eukaryota</taxon>
        <taxon>Metazoa</taxon>
        <taxon>Ecdysozoa</taxon>
        <taxon>Nematoda</taxon>
        <taxon>Enoplea</taxon>
        <taxon>Dorylaimia</taxon>
        <taxon>Mermithida</taxon>
        <taxon>Mermithoidea</taxon>
        <taxon>Mermithidae</taxon>
        <taxon>Romanomermis</taxon>
    </lineage>
</organism>
<name>A0A915IRR0_ROMCU</name>
<reference evidence="3" key="1">
    <citation type="submission" date="2022-11" db="UniProtKB">
        <authorList>
            <consortium name="WormBaseParasite"/>
        </authorList>
    </citation>
    <scope>IDENTIFICATION</scope>
</reference>
<keyword evidence="2" id="KW-1185">Reference proteome</keyword>
<feature type="compositionally biased region" description="Basic and acidic residues" evidence="1">
    <location>
        <begin position="31"/>
        <end position="40"/>
    </location>
</feature>
<sequence>GFLVSVIYCFANSDVIEELKLWHSRRNLRQSIERSNDARRRSSSASHQKQNNRERRHFLSLLFTPASSWRRASCPTTTTTIDTIVAKNVLEHNE</sequence>
<dbReference type="WBParaSite" id="nRc.2.0.1.t16496-RA">
    <property type="protein sequence ID" value="nRc.2.0.1.t16496-RA"/>
    <property type="gene ID" value="nRc.2.0.1.g16496"/>
</dbReference>
<evidence type="ECO:0000313" key="2">
    <source>
        <dbReference type="Proteomes" id="UP000887565"/>
    </source>
</evidence>
<evidence type="ECO:0000256" key="1">
    <source>
        <dbReference type="SAM" id="MobiDB-lite"/>
    </source>
</evidence>
<proteinExistence type="predicted"/>
<dbReference type="AlphaFoldDB" id="A0A915IRR0"/>